<sequence>MTSFEIGLADFRTACEEGARSSSVREDGVEVGRCTNATPAHIAAYNGQMTVLEVLSRKGARLEETNKGGDTPLHDAAREGHLHVVFLLLSLKVSPQPKNRRGETPQDVLKRPSATTNCDMEIFRDISKTQIMEKWIESEREISNLTREMRTQQKDKKDIDEMLRKKDAEALKMKEEISSLKDSVAKKEEDLEALKRDLAGAGDGQALRSALASLPPCAKKDFLGKTPQRLLSRAPLRNWERGFAQISTARMLPLWRRAHL</sequence>
<keyword evidence="2 3" id="KW-0040">ANK repeat</keyword>
<dbReference type="GO" id="GO:0070531">
    <property type="term" value="C:BRCA1-A complex"/>
    <property type="evidence" value="ECO:0007669"/>
    <property type="project" value="TreeGrafter"/>
</dbReference>
<dbReference type="GO" id="GO:0031436">
    <property type="term" value="C:BRCA1-BARD1 complex"/>
    <property type="evidence" value="ECO:0007669"/>
    <property type="project" value="TreeGrafter"/>
</dbReference>
<feature type="coiled-coil region" evidence="4">
    <location>
        <begin position="142"/>
        <end position="197"/>
    </location>
</feature>
<reference evidence="5 6" key="2">
    <citation type="submission" date="2019-01" db="EMBL/GenBank/DDBJ databases">
        <title>The decoding of complex shrimp genome reveals the adaptation for benthos swimmer, frequently molting mechanism and breeding impact on genome.</title>
        <authorList>
            <person name="Sun Y."/>
            <person name="Gao Y."/>
            <person name="Yu Y."/>
        </authorList>
    </citation>
    <scope>NUCLEOTIDE SEQUENCE [LARGE SCALE GENOMIC DNA]</scope>
    <source>
        <tissue evidence="5">Muscle</tissue>
    </source>
</reference>
<dbReference type="InterPro" id="IPR036770">
    <property type="entry name" value="Ankyrin_rpt-contain_sf"/>
</dbReference>
<keyword evidence="6" id="KW-1185">Reference proteome</keyword>
<organism evidence="5 6">
    <name type="scientific">Penaeus vannamei</name>
    <name type="common">Whiteleg shrimp</name>
    <name type="synonym">Litopenaeus vannamei</name>
    <dbReference type="NCBI Taxonomy" id="6689"/>
    <lineage>
        <taxon>Eukaryota</taxon>
        <taxon>Metazoa</taxon>
        <taxon>Ecdysozoa</taxon>
        <taxon>Arthropoda</taxon>
        <taxon>Crustacea</taxon>
        <taxon>Multicrustacea</taxon>
        <taxon>Malacostraca</taxon>
        <taxon>Eumalacostraca</taxon>
        <taxon>Eucarida</taxon>
        <taxon>Decapoda</taxon>
        <taxon>Dendrobranchiata</taxon>
        <taxon>Penaeoidea</taxon>
        <taxon>Penaeidae</taxon>
        <taxon>Penaeus</taxon>
    </lineage>
</organism>
<dbReference type="Proteomes" id="UP000283509">
    <property type="component" value="Unassembled WGS sequence"/>
</dbReference>
<dbReference type="Pfam" id="PF12796">
    <property type="entry name" value="Ank_2"/>
    <property type="match status" value="1"/>
</dbReference>
<evidence type="ECO:0000313" key="6">
    <source>
        <dbReference type="Proteomes" id="UP000283509"/>
    </source>
</evidence>
<dbReference type="SMART" id="SM00248">
    <property type="entry name" value="ANK"/>
    <property type="match status" value="2"/>
</dbReference>
<dbReference type="PANTHER" id="PTHR24171">
    <property type="entry name" value="ANKYRIN REPEAT DOMAIN-CONTAINING PROTEIN 39-RELATED"/>
    <property type="match status" value="1"/>
</dbReference>
<name>A0A3R7QQQ3_PENVA</name>
<accession>A0A3R7QQQ3</accession>
<keyword evidence="4" id="KW-0175">Coiled coil</keyword>
<dbReference type="PROSITE" id="PS50088">
    <property type="entry name" value="ANK_REPEAT"/>
    <property type="match status" value="2"/>
</dbReference>
<gene>
    <name evidence="5" type="ORF">C7M84_006655</name>
</gene>
<evidence type="ECO:0000256" key="4">
    <source>
        <dbReference type="SAM" id="Coils"/>
    </source>
</evidence>
<dbReference type="SUPFAM" id="SSF48403">
    <property type="entry name" value="Ankyrin repeat"/>
    <property type="match status" value="1"/>
</dbReference>
<feature type="repeat" description="ANK" evidence="3">
    <location>
        <begin position="68"/>
        <end position="100"/>
    </location>
</feature>
<reference evidence="5 6" key="1">
    <citation type="submission" date="2018-04" db="EMBL/GenBank/DDBJ databases">
        <authorList>
            <person name="Zhang X."/>
            <person name="Yuan J."/>
            <person name="Li F."/>
            <person name="Xiang J."/>
        </authorList>
    </citation>
    <scope>NUCLEOTIDE SEQUENCE [LARGE SCALE GENOMIC DNA]</scope>
    <source>
        <tissue evidence="5">Muscle</tissue>
    </source>
</reference>
<evidence type="ECO:0000256" key="2">
    <source>
        <dbReference type="ARBA" id="ARBA00023043"/>
    </source>
</evidence>
<protein>
    <submittedName>
        <fullName evidence="5">Uncharacterized protein</fullName>
    </submittedName>
</protein>
<dbReference type="GO" id="GO:0004842">
    <property type="term" value="F:ubiquitin-protein transferase activity"/>
    <property type="evidence" value="ECO:0007669"/>
    <property type="project" value="TreeGrafter"/>
</dbReference>
<dbReference type="OrthoDB" id="6332692at2759"/>
<dbReference type="PROSITE" id="PS50297">
    <property type="entry name" value="ANK_REP_REGION"/>
    <property type="match status" value="2"/>
</dbReference>
<proteinExistence type="predicted"/>
<dbReference type="PANTHER" id="PTHR24171:SF8">
    <property type="entry name" value="BRCA1-ASSOCIATED RING DOMAIN PROTEIN 1"/>
    <property type="match status" value="1"/>
</dbReference>
<evidence type="ECO:0000256" key="1">
    <source>
        <dbReference type="ARBA" id="ARBA00022737"/>
    </source>
</evidence>
<dbReference type="InterPro" id="IPR002110">
    <property type="entry name" value="Ankyrin_rpt"/>
</dbReference>
<dbReference type="GO" id="GO:0085020">
    <property type="term" value="P:protein K6-linked ubiquitination"/>
    <property type="evidence" value="ECO:0007669"/>
    <property type="project" value="TreeGrafter"/>
</dbReference>
<comment type="caution">
    <text evidence="5">The sequence shown here is derived from an EMBL/GenBank/DDBJ whole genome shotgun (WGS) entry which is preliminary data.</text>
</comment>
<dbReference type="STRING" id="6689.A0A3R7QQQ3"/>
<evidence type="ECO:0000256" key="3">
    <source>
        <dbReference type="PROSITE-ProRule" id="PRU00023"/>
    </source>
</evidence>
<evidence type="ECO:0000313" key="5">
    <source>
        <dbReference type="EMBL" id="ROT74826.1"/>
    </source>
</evidence>
<dbReference type="EMBL" id="QCYY01001842">
    <property type="protein sequence ID" value="ROT74826.1"/>
    <property type="molecule type" value="Genomic_DNA"/>
</dbReference>
<feature type="repeat" description="ANK" evidence="3">
    <location>
        <begin position="35"/>
        <end position="67"/>
    </location>
</feature>
<keyword evidence="1" id="KW-0677">Repeat</keyword>
<dbReference type="Gene3D" id="1.25.40.20">
    <property type="entry name" value="Ankyrin repeat-containing domain"/>
    <property type="match status" value="1"/>
</dbReference>
<dbReference type="AlphaFoldDB" id="A0A3R7QQQ3"/>